<protein>
    <recommendedName>
        <fullName evidence="4">SMI1/KNR4 family protein</fullName>
    </recommendedName>
</protein>
<dbReference type="AlphaFoldDB" id="A0A437PZI1"/>
<keyword evidence="3" id="KW-1185">Reference proteome</keyword>
<organism evidence="2 3">
    <name type="scientific">Streptomyces antnestii</name>
    <dbReference type="NCBI Taxonomy" id="2494256"/>
    <lineage>
        <taxon>Bacteria</taxon>
        <taxon>Bacillati</taxon>
        <taxon>Actinomycetota</taxon>
        <taxon>Actinomycetes</taxon>
        <taxon>Kitasatosporales</taxon>
        <taxon>Streptomycetaceae</taxon>
        <taxon>Streptomyces</taxon>
    </lineage>
</organism>
<accession>A0A437PZI1</accession>
<dbReference type="EMBL" id="RZYA01000002">
    <property type="protein sequence ID" value="RVU27643.1"/>
    <property type="molecule type" value="Genomic_DNA"/>
</dbReference>
<reference evidence="2 3" key="1">
    <citation type="submission" date="2019-01" db="EMBL/GenBank/DDBJ databases">
        <title>Genome sequences of Streptomyces and Rhizobium isolates collected from root and soil.</title>
        <authorList>
            <person name="Chhettri S."/>
            <person name="Sevigny J.L."/>
            <person name="Sen A."/>
            <person name="Ennis N."/>
            <person name="Tisa L."/>
        </authorList>
    </citation>
    <scope>NUCLEOTIDE SEQUENCE [LARGE SCALE GENOMIC DNA]</scope>
    <source>
        <strain evidence="2 3">San01</strain>
    </source>
</reference>
<feature type="compositionally biased region" description="Basic residues" evidence="1">
    <location>
        <begin position="1"/>
        <end position="12"/>
    </location>
</feature>
<evidence type="ECO:0000313" key="3">
    <source>
        <dbReference type="Proteomes" id="UP000283128"/>
    </source>
</evidence>
<dbReference type="Proteomes" id="UP000283128">
    <property type="component" value="Unassembled WGS sequence"/>
</dbReference>
<dbReference type="OrthoDB" id="1190024at2"/>
<feature type="region of interest" description="Disordered" evidence="1">
    <location>
        <begin position="1"/>
        <end position="35"/>
    </location>
</feature>
<name>A0A437PZI1_9ACTN</name>
<comment type="caution">
    <text evidence="2">The sequence shown here is derived from an EMBL/GenBank/DDBJ whole genome shotgun (WGS) entry which is preliminary data.</text>
</comment>
<evidence type="ECO:0000313" key="2">
    <source>
        <dbReference type="EMBL" id="RVU27643.1"/>
    </source>
</evidence>
<evidence type="ECO:0008006" key="4">
    <source>
        <dbReference type="Google" id="ProtNLM"/>
    </source>
</evidence>
<evidence type="ECO:0000256" key="1">
    <source>
        <dbReference type="SAM" id="MobiDB-lite"/>
    </source>
</evidence>
<dbReference type="RefSeq" id="WP_127826799.1">
    <property type="nucleotide sequence ID" value="NZ_RZYA01000002.1"/>
</dbReference>
<gene>
    <name evidence="2" type="ORF">EOT10_04810</name>
</gene>
<proteinExistence type="predicted"/>
<sequence>MDSRISRIRSKLAKAPYQAQRSHSMGAERHQFRVGPRVSSAQADTFEGKHHIALPSAYREFLVELGGSGAGPF</sequence>